<protein>
    <recommendedName>
        <fullName evidence="7">Water stress and hypersensitive response domain-containing protein</fullName>
    </recommendedName>
</protein>
<dbReference type="Gene3D" id="2.60.40.1820">
    <property type="match status" value="1"/>
</dbReference>
<evidence type="ECO:0000256" key="4">
    <source>
        <dbReference type="ARBA" id="ARBA00023136"/>
    </source>
</evidence>
<keyword evidence="2 6" id="KW-0812">Transmembrane</keyword>
<evidence type="ECO:0000256" key="1">
    <source>
        <dbReference type="ARBA" id="ARBA00004167"/>
    </source>
</evidence>
<gene>
    <name evidence="8" type="ORF">TanjilG_30738</name>
</gene>
<dbReference type="PANTHER" id="PTHR31234">
    <property type="entry name" value="LATE EMBRYOGENESIS ABUNDANT (LEA) HYDROXYPROLINE-RICH GLYCOPROTEIN FAMILY"/>
    <property type="match status" value="1"/>
</dbReference>
<dbReference type="GO" id="GO:0098542">
    <property type="term" value="P:defense response to other organism"/>
    <property type="evidence" value="ECO:0007669"/>
    <property type="project" value="InterPro"/>
</dbReference>
<accession>A0A1J7HB41</accession>
<reference evidence="8 9" key="1">
    <citation type="journal article" date="2017" name="Plant Biotechnol. J.">
        <title>A comprehensive draft genome sequence for lupin (Lupinus angustifolius), an emerging health food: insights into plant-microbe interactions and legume evolution.</title>
        <authorList>
            <person name="Hane J.K."/>
            <person name="Ming Y."/>
            <person name="Kamphuis L.G."/>
            <person name="Nelson M.N."/>
            <person name="Garg G."/>
            <person name="Atkins C.A."/>
            <person name="Bayer P.E."/>
            <person name="Bravo A."/>
            <person name="Bringans S."/>
            <person name="Cannon S."/>
            <person name="Edwards D."/>
            <person name="Foley R."/>
            <person name="Gao L.L."/>
            <person name="Harrison M.J."/>
            <person name="Huang W."/>
            <person name="Hurgobin B."/>
            <person name="Li S."/>
            <person name="Liu C.W."/>
            <person name="McGrath A."/>
            <person name="Morahan G."/>
            <person name="Murray J."/>
            <person name="Weller J."/>
            <person name="Jian J."/>
            <person name="Singh K.B."/>
        </authorList>
    </citation>
    <scope>NUCLEOTIDE SEQUENCE [LARGE SCALE GENOMIC DNA]</scope>
    <source>
        <strain evidence="9">cv. Tanjil</strain>
        <tissue evidence="8">Whole plant</tissue>
    </source>
</reference>
<dbReference type="Proteomes" id="UP000188354">
    <property type="component" value="Chromosome LG10"/>
</dbReference>
<dbReference type="SUPFAM" id="SSF117070">
    <property type="entry name" value="LEA14-like"/>
    <property type="match status" value="1"/>
</dbReference>
<feature type="region of interest" description="Disordered" evidence="5">
    <location>
        <begin position="1"/>
        <end position="28"/>
    </location>
</feature>
<dbReference type="GO" id="GO:0009269">
    <property type="term" value="P:response to desiccation"/>
    <property type="evidence" value="ECO:0007669"/>
    <property type="project" value="InterPro"/>
</dbReference>
<evidence type="ECO:0000313" key="8">
    <source>
        <dbReference type="EMBL" id="OIW03674.1"/>
    </source>
</evidence>
<comment type="subcellular location">
    <subcellularLocation>
        <location evidence="1">Membrane</location>
        <topology evidence="1">Single-pass membrane protein</topology>
    </subcellularLocation>
</comment>
<dbReference type="Pfam" id="PF03168">
    <property type="entry name" value="LEA_2"/>
    <property type="match status" value="1"/>
</dbReference>
<organism evidence="8 9">
    <name type="scientific">Lupinus angustifolius</name>
    <name type="common">Narrow-leaved blue lupine</name>
    <dbReference type="NCBI Taxonomy" id="3871"/>
    <lineage>
        <taxon>Eukaryota</taxon>
        <taxon>Viridiplantae</taxon>
        <taxon>Streptophyta</taxon>
        <taxon>Embryophyta</taxon>
        <taxon>Tracheophyta</taxon>
        <taxon>Spermatophyta</taxon>
        <taxon>Magnoliopsida</taxon>
        <taxon>eudicotyledons</taxon>
        <taxon>Gunneridae</taxon>
        <taxon>Pentapetalae</taxon>
        <taxon>rosids</taxon>
        <taxon>fabids</taxon>
        <taxon>Fabales</taxon>
        <taxon>Fabaceae</taxon>
        <taxon>Papilionoideae</taxon>
        <taxon>50 kb inversion clade</taxon>
        <taxon>genistoids sensu lato</taxon>
        <taxon>core genistoids</taxon>
        <taxon>Genisteae</taxon>
        <taxon>Lupinus</taxon>
    </lineage>
</organism>
<dbReference type="STRING" id="3871.A0A1J7HB41"/>
<evidence type="ECO:0000256" key="6">
    <source>
        <dbReference type="SAM" id="Phobius"/>
    </source>
</evidence>
<proteinExistence type="predicted"/>
<dbReference type="InterPro" id="IPR044839">
    <property type="entry name" value="NDR1-like"/>
</dbReference>
<keyword evidence="9" id="KW-1185">Reference proteome</keyword>
<dbReference type="InterPro" id="IPR013990">
    <property type="entry name" value="WHy-dom"/>
</dbReference>
<dbReference type="PANTHER" id="PTHR31234:SF4">
    <property type="entry name" value="EXPRESSED PROTEIN"/>
    <property type="match status" value="1"/>
</dbReference>
<dbReference type="OMA" id="RVSCEVY"/>
<evidence type="ECO:0000256" key="5">
    <source>
        <dbReference type="SAM" id="MobiDB-lite"/>
    </source>
</evidence>
<feature type="compositionally biased region" description="Pro residues" evidence="5">
    <location>
        <begin position="18"/>
        <end position="28"/>
    </location>
</feature>
<evidence type="ECO:0000256" key="2">
    <source>
        <dbReference type="ARBA" id="ARBA00022692"/>
    </source>
</evidence>
<evidence type="ECO:0000313" key="9">
    <source>
        <dbReference type="Proteomes" id="UP000188354"/>
    </source>
</evidence>
<evidence type="ECO:0000256" key="3">
    <source>
        <dbReference type="ARBA" id="ARBA00022989"/>
    </source>
</evidence>
<keyword evidence="3 6" id="KW-1133">Transmembrane helix</keyword>
<feature type="transmembrane region" description="Helical" evidence="6">
    <location>
        <begin position="55"/>
        <end position="74"/>
    </location>
</feature>
<evidence type="ECO:0000259" key="7">
    <source>
        <dbReference type="SMART" id="SM00769"/>
    </source>
</evidence>
<dbReference type="AlphaFoldDB" id="A0A1J7HB41"/>
<sequence length="242" mass="27072">MRGKKKDESFVSYYSPLPSNPNPNSPNYPYPPSQNVVVLLPPYHGHRNHRNRFSCLIYSIIALLILAPAIFLFYPSDPEIHLARIRLNRVAIRTNPKPTLDISFSLTVKVRNRDLFSLSYDSLAVSIGYRNRELGFVTSGGGKIKARGSSYVDATLSIDGFEVIYDVFYLIEDLAKGVIPFDTDTRVEGKLGLFLFDIPLKATVSCQVYVNIKDQTIVRQDCYPESLGDALDQSADVEAGDT</sequence>
<dbReference type="InterPro" id="IPR004864">
    <property type="entry name" value="LEA_2"/>
</dbReference>
<dbReference type="KEGG" id="lang:109358857"/>
<dbReference type="SMART" id="SM00769">
    <property type="entry name" value="WHy"/>
    <property type="match status" value="1"/>
</dbReference>
<dbReference type="OrthoDB" id="1917236at2759"/>
<dbReference type="Gramene" id="OIW03674">
    <property type="protein sequence ID" value="OIW03674"/>
    <property type="gene ID" value="TanjilG_30738"/>
</dbReference>
<dbReference type="EMBL" id="CM007370">
    <property type="protein sequence ID" value="OIW03674.1"/>
    <property type="molecule type" value="Genomic_DNA"/>
</dbReference>
<keyword evidence="4 6" id="KW-0472">Membrane</keyword>
<feature type="domain" description="Water stress and hypersensitive response" evidence="7">
    <location>
        <begin position="87"/>
        <end position="206"/>
    </location>
</feature>
<name>A0A1J7HB41_LUPAN</name>
<dbReference type="GO" id="GO:0016020">
    <property type="term" value="C:membrane"/>
    <property type="evidence" value="ECO:0007669"/>
    <property type="project" value="UniProtKB-SubCell"/>
</dbReference>